<reference evidence="2 3" key="1">
    <citation type="submission" date="2015-02" db="EMBL/GenBank/DDBJ databases">
        <title>Improved understanding of the partial-nitritation anammox process through 23 genomes representing the majority of the microbial community.</title>
        <authorList>
            <person name="Speth D.R."/>
            <person name="In T Zandt M."/>
            <person name="Guerrero Cruz S."/>
            <person name="Jetten M.S."/>
            <person name="Dutilh B.E."/>
        </authorList>
    </citation>
    <scope>NUCLEOTIDE SEQUENCE [LARGE SCALE GENOMIC DNA]</scope>
    <source>
        <strain evidence="2">OLB20</strain>
    </source>
</reference>
<gene>
    <name evidence="2" type="ORF">TR69_WS6001001517</name>
</gene>
<dbReference type="STRING" id="1617426.TR69_WS6001001517"/>
<organism evidence="2 3">
    <name type="scientific">candidate division WS6 bacterium OLB20</name>
    <dbReference type="NCBI Taxonomy" id="1617426"/>
    <lineage>
        <taxon>Bacteria</taxon>
        <taxon>Candidatus Dojkabacteria</taxon>
    </lineage>
</organism>
<dbReference type="InterPro" id="IPR015797">
    <property type="entry name" value="NUDIX_hydrolase-like_dom_sf"/>
</dbReference>
<dbReference type="PROSITE" id="PS51462">
    <property type="entry name" value="NUDIX"/>
    <property type="match status" value="1"/>
</dbReference>
<dbReference type="SUPFAM" id="SSF55811">
    <property type="entry name" value="Nudix"/>
    <property type="match status" value="1"/>
</dbReference>
<accession>A0A136LVM3</accession>
<dbReference type="AlphaFoldDB" id="A0A136LVM3"/>
<feature type="domain" description="Nudix hydrolase" evidence="1">
    <location>
        <begin position="52"/>
        <end position="196"/>
    </location>
</feature>
<dbReference type="InterPro" id="IPR000086">
    <property type="entry name" value="NUDIX_hydrolase_dom"/>
</dbReference>
<name>A0A136LVM3_9BACT</name>
<sequence>MSNKKAWGITADRLFSRGRWDGLLTDGADACLDMIREYGEFRPRSEIEDDPAFKQIIPQIILRYKDTYLLHRISASGGEQRLHDLWPVFIGGHVDEIDASRLDIVEAALERELEEEVTINGDVTSREFLGIIYIEDENPVNHVHVGLTYLFEINTDDVTSNEDALADLQFVNTRFLLDNIERLTYWSRLVVKKVLAV</sequence>
<evidence type="ECO:0000313" key="3">
    <source>
        <dbReference type="Proteomes" id="UP000070457"/>
    </source>
</evidence>
<protein>
    <recommendedName>
        <fullName evidence="1">Nudix hydrolase domain-containing protein</fullName>
    </recommendedName>
</protein>
<comment type="caution">
    <text evidence="2">The sequence shown here is derived from an EMBL/GenBank/DDBJ whole genome shotgun (WGS) entry which is preliminary data.</text>
</comment>
<evidence type="ECO:0000259" key="1">
    <source>
        <dbReference type="PROSITE" id="PS51462"/>
    </source>
</evidence>
<dbReference type="EMBL" id="JYNZ01000007">
    <property type="protein sequence ID" value="KXK25714.1"/>
    <property type="molecule type" value="Genomic_DNA"/>
</dbReference>
<proteinExistence type="predicted"/>
<dbReference type="Gene3D" id="3.90.79.10">
    <property type="entry name" value="Nucleoside Triphosphate Pyrophosphohydrolase"/>
    <property type="match status" value="1"/>
</dbReference>
<dbReference type="Proteomes" id="UP000070457">
    <property type="component" value="Unassembled WGS sequence"/>
</dbReference>
<evidence type="ECO:0000313" key="2">
    <source>
        <dbReference type="EMBL" id="KXK25714.1"/>
    </source>
</evidence>